<dbReference type="SUPFAM" id="SSF53335">
    <property type="entry name" value="S-adenosyl-L-methionine-dependent methyltransferases"/>
    <property type="match status" value="1"/>
</dbReference>
<sequence>MARKTTKKNKQVETLIHEEATRKNIPTAELQSAAQRIEETSPFEPVRYPRADQLTEGETRPRDKDLDPQIVWKGTTLRLNKDQINQLTETGKLEIGNAQLVWRGKDQKDWSDLVVQAPPLYIQEKIHPKAIIEDLKRQTKEREEAESDTLSLFEDFNGLDPDAKTEFYQHDQNWQNRMILGDSLQVMASLAEREGLRGQVQCIYFDPPYGIKFNSNWQVSTRSREVKDGKLDQITREPEQVKAFRDTWKDGIHSYLTYLRDRLTTMRDLLTESGSIFVQIGDENVHRVRALADEVFGEENFVSQIAFQKTGGFSQSDAPAVLDYALWYARNRTQMKVRRLYESLPDPSPADPNYTLLELPDTTFRRMTPEERRRETPLPSGSRIFRYGPLTSDGRSSSPQALIFEGEGFEPRGNSHWKTNLPGMERLVRAGKILRAGNNLAHRLYWDSFPAKRILNVWLDTQSGGFNDPKIYVVQSTNKVVQRCILMATDPGDLVLDPTCGSGTTAYVAEQWGRRWITIDTSRVSLALARARLMSARYPYYLLADSEDGGRKEAELKGKPPSDAPARGDIRQGFVYERAPHITLKSIANNAEIDVIWENYQDRLEALRKSLNESVGVSWEEWEIPREAGDGWSDAALKIHADWWELRKARQEEIDKSIAQKADIELLYDRPYEDTSKVRVTGPFTVESLSPHRIIPEGEEVASANGSGNDGIAENQEAPLNDFTQMIIDNLRSAGVHQAAKDDRITFTSIDGWPGAYIAADGRFLEGETEKRAAIFIGPEFGTVTRADLTAAAREALDTRFDALIACGFNFEAHTSELTKIGPLPILKAKMNPDLHMSEELKNTGAGNLFVVFGEPDIEWDFDEDGNIVVEVLGVDVFDPKTGDVRASGKDDIAAWFIDTDYNEESFFVRHAYFMGANDPYKSLKTSLKAEIDKEAWETLYRDKSRPFSRPSTGRFAVKVINHFGDEVMKIFGV</sequence>
<organism evidence="9 10">
    <name type="scientific">Methyloligella solikamskensis</name>
    <dbReference type="NCBI Taxonomy" id="1177756"/>
    <lineage>
        <taxon>Bacteria</taxon>
        <taxon>Pseudomonadati</taxon>
        <taxon>Pseudomonadota</taxon>
        <taxon>Alphaproteobacteria</taxon>
        <taxon>Hyphomicrobiales</taxon>
        <taxon>Hyphomicrobiaceae</taxon>
        <taxon>Methyloligella</taxon>
    </lineage>
</organism>
<keyword evidence="3 9" id="KW-0489">Methyltransferase</keyword>
<dbReference type="PANTHER" id="PTHR13370">
    <property type="entry name" value="RNA METHYLASE-RELATED"/>
    <property type="match status" value="1"/>
</dbReference>
<name>A0ABW3J7N2_9HYPH</name>
<feature type="compositionally biased region" description="Basic and acidic residues" evidence="7">
    <location>
        <begin position="57"/>
        <end position="66"/>
    </location>
</feature>
<dbReference type="InterPro" id="IPR002295">
    <property type="entry name" value="N4/N6-MTase_EcoPI_Mod-like"/>
</dbReference>
<evidence type="ECO:0000256" key="6">
    <source>
        <dbReference type="ARBA" id="ARBA00047942"/>
    </source>
</evidence>
<comment type="catalytic activity">
    <reaction evidence="6">
        <text>a 2'-deoxyadenosine in DNA + S-adenosyl-L-methionine = an N(6)-methyl-2'-deoxyadenosine in DNA + S-adenosyl-L-homocysteine + H(+)</text>
        <dbReference type="Rhea" id="RHEA:15197"/>
        <dbReference type="Rhea" id="RHEA-COMP:12418"/>
        <dbReference type="Rhea" id="RHEA-COMP:12419"/>
        <dbReference type="ChEBI" id="CHEBI:15378"/>
        <dbReference type="ChEBI" id="CHEBI:57856"/>
        <dbReference type="ChEBI" id="CHEBI:59789"/>
        <dbReference type="ChEBI" id="CHEBI:90615"/>
        <dbReference type="ChEBI" id="CHEBI:90616"/>
        <dbReference type="EC" id="2.1.1.72"/>
    </reaction>
</comment>
<evidence type="ECO:0000256" key="4">
    <source>
        <dbReference type="ARBA" id="ARBA00022679"/>
    </source>
</evidence>
<dbReference type="GO" id="GO:0008168">
    <property type="term" value="F:methyltransferase activity"/>
    <property type="evidence" value="ECO:0007669"/>
    <property type="project" value="UniProtKB-KW"/>
</dbReference>
<dbReference type="GO" id="GO:0032259">
    <property type="term" value="P:methylation"/>
    <property type="evidence" value="ECO:0007669"/>
    <property type="project" value="UniProtKB-KW"/>
</dbReference>
<evidence type="ECO:0000256" key="3">
    <source>
        <dbReference type="ARBA" id="ARBA00022603"/>
    </source>
</evidence>
<accession>A0ABW3J7N2</accession>
<evidence type="ECO:0000256" key="5">
    <source>
        <dbReference type="ARBA" id="ARBA00022691"/>
    </source>
</evidence>
<dbReference type="RefSeq" id="WP_379086003.1">
    <property type="nucleotide sequence ID" value="NZ_JBHTJO010000001.1"/>
</dbReference>
<evidence type="ECO:0000256" key="7">
    <source>
        <dbReference type="SAM" id="MobiDB-lite"/>
    </source>
</evidence>
<protein>
    <recommendedName>
        <fullName evidence="2">site-specific DNA-methyltransferase (adenine-specific)</fullName>
        <ecNumber evidence="2">2.1.1.72</ecNumber>
    </recommendedName>
</protein>
<feature type="region of interest" description="Disordered" evidence="7">
    <location>
        <begin position="368"/>
        <end position="397"/>
    </location>
</feature>
<proteinExistence type="inferred from homology"/>
<evidence type="ECO:0000256" key="2">
    <source>
        <dbReference type="ARBA" id="ARBA00011900"/>
    </source>
</evidence>
<dbReference type="InterPro" id="IPR002941">
    <property type="entry name" value="DNA_methylase_N4/N6"/>
</dbReference>
<comment type="caution">
    <text evidence="9">The sequence shown here is derived from an EMBL/GenBank/DDBJ whole genome shotgun (WGS) entry which is preliminary data.</text>
</comment>
<feature type="region of interest" description="Disordered" evidence="7">
    <location>
        <begin position="1"/>
        <end position="66"/>
    </location>
</feature>
<evidence type="ECO:0000256" key="1">
    <source>
        <dbReference type="ARBA" id="ARBA00006594"/>
    </source>
</evidence>
<dbReference type="Gene3D" id="3.40.50.150">
    <property type="entry name" value="Vaccinia Virus protein VP39"/>
    <property type="match status" value="1"/>
</dbReference>
<dbReference type="Pfam" id="PF01555">
    <property type="entry name" value="N6_N4_Mtase"/>
    <property type="match status" value="1"/>
</dbReference>
<gene>
    <name evidence="9" type="ORF">ACFQ2F_03960</name>
</gene>
<feature type="domain" description="DNA methylase N-4/N-6" evidence="8">
    <location>
        <begin position="200"/>
        <end position="523"/>
    </location>
</feature>
<evidence type="ECO:0000313" key="9">
    <source>
        <dbReference type="EMBL" id="MFD0986244.1"/>
    </source>
</evidence>
<dbReference type="Proteomes" id="UP001597102">
    <property type="component" value="Unassembled WGS sequence"/>
</dbReference>
<comment type="similarity">
    <text evidence="1">Belongs to the N(4)/N(6)-methyltransferase family.</text>
</comment>
<dbReference type="EMBL" id="JBHTJO010000001">
    <property type="protein sequence ID" value="MFD0986244.1"/>
    <property type="molecule type" value="Genomic_DNA"/>
</dbReference>
<reference evidence="10" key="1">
    <citation type="journal article" date="2019" name="Int. J. Syst. Evol. Microbiol.">
        <title>The Global Catalogue of Microorganisms (GCM) 10K type strain sequencing project: providing services to taxonomists for standard genome sequencing and annotation.</title>
        <authorList>
            <consortium name="The Broad Institute Genomics Platform"/>
            <consortium name="The Broad Institute Genome Sequencing Center for Infectious Disease"/>
            <person name="Wu L."/>
            <person name="Ma J."/>
        </authorList>
    </citation>
    <scope>NUCLEOTIDE SEQUENCE [LARGE SCALE GENOMIC DNA]</scope>
    <source>
        <strain evidence="10">CCUG 61697</strain>
    </source>
</reference>
<dbReference type="PRINTS" id="PR00506">
    <property type="entry name" value="D21N6MTFRASE"/>
</dbReference>
<dbReference type="PANTHER" id="PTHR13370:SF16">
    <property type="entry name" value="SITE-SPECIFIC DNA-METHYLTRANSFERASE (ADENINE-SPECIFIC)"/>
    <property type="match status" value="1"/>
</dbReference>
<evidence type="ECO:0000259" key="8">
    <source>
        <dbReference type="Pfam" id="PF01555"/>
    </source>
</evidence>
<keyword evidence="10" id="KW-1185">Reference proteome</keyword>
<dbReference type="InterPro" id="IPR029063">
    <property type="entry name" value="SAM-dependent_MTases_sf"/>
</dbReference>
<dbReference type="EC" id="2.1.1.72" evidence="2"/>
<keyword evidence="4 9" id="KW-0808">Transferase</keyword>
<evidence type="ECO:0000313" key="10">
    <source>
        <dbReference type="Proteomes" id="UP001597102"/>
    </source>
</evidence>
<keyword evidence="5" id="KW-0949">S-adenosyl-L-methionine</keyword>